<sequence>MGTSSSVRHVIKFLTNIRPIILLGLPEYIGTRLCPLVIIIPIVCRSSFALMSSENVSDIGVMASFAIF</sequence>
<reference evidence="1" key="2">
    <citation type="journal article" date="2015" name="Data Brief">
        <title>Shoot transcriptome of the giant reed, Arundo donax.</title>
        <authorList>
            <person name="Barrero R.A."/>
            <person name="Guerrero F.D."/>
            <person name="Moolhuijzen P."/>
            <person name="Goolsby J.A."/>
            <person name="Tidwell J."/>
            <person name="Bellgard S.E."/>
            <person name="Bellgard M.I."/>
        </authorList>
    </citation>
    <scope>NUCLEOTIDE SEQUENCE</scope>
    <source>
        <tissue evidence="1">Shoot tissue taken approximately 20 cm above the soil surface</tissue>
    </source>
</reference>
<organism evidence="1">
    <name type="scientific">Arundo donax</name>
    <name type="common">Giant reed</name>
    <name type="synonym">Donax arundinaceus</name>
    <dbReference type="NCBI Taxonomy" id="35708"/>
    <lineage>
        <taxon>Eukaryota</taxon>
        <taxon>Viridiplantae</taxon>
        <taxon>Streptophyta</taxon>
        <taxon>Embryophyta</taxon>
        <taxon>Tracheophyta</taxon>
        <taxon>Spermatophyta</taxon>
        <taxon>Magnoliopsida</taxon>
        <taxon>Liliopsida</taxon>
        <taxon>Poales</taxon>
        <taxon>Poaceae</taxon>
        <taxon>PACMAD clade</taxon>
        <taxon>Arundinoideae</taxon>
        <taxon>Arundineae</taxon>
        <taxon>Arundo</taxon>
    </lineage>
</organism>
<proteinExistence type="predicted"/>
<dbReference type="EMBL" id="GBRH01202619">
    <property type="protein sequence ID" value="JAD95276.1"/>
    <property type="molecule type" value="Transcribed_RNA"/>
</dbReference>
<name>A0A0A9E5B8_ARUDO</name>
<dbReference type="AlphaFoldDB" id="A0A0A9E5B8"/>
<reference evidence="1" key="1">
    <citation type="submission" date="2014-09" db="EMBL/GenBank/DDBJ databases">
        <authorList>
            <person name="Magalhaes I.L.F."/>
            <person name="Oliveira U."/>
            <person name="Santos F.R."/>
            <person name="Vidigal T.H.D.A."/>
            <person name="Brescovit A.D."/>
            <person name="Santos A.J."/>
        </authorList>
    </citation>
    <scope>NUCLEOTIDE SEQUENCE</scope>
    <source>
        <tissue evidence="1">Shoot tissue taken approximately 20 cm above the soil surface</tissue>
    </source>
</reference>
<protein>
    <submittedName>
        <fullName evidence="1">Uncharacterized protein</fullName>
    </submittedName>
</protein>
<evidence type="ECO:0000313" key="1">
    <source>
        <dbReference type="EMBL" id="JAD95276.1"/>
    </source>
</evidence>
<accession>A0A0A9E5B8</accession>